<keyword evidence="4" id="KW-0175">Coiled coil</keyword>
<feature type="coiled-coil region" evidence="4">
    <location>
        <begin position="222"/>
        <end position="256"/>
    </location>
</feature>
<dbReference type="SUPFAM" id="SSF48403">
    <property type="entry name" value="Ankyrin repeat"/>
    <property type="match status" value="1"/>
</dbReference>
<keyword evidence="2 3" id="KW-0040">ANK repeat</keyword>
<dbReference type="Gene3D" id="1.25.40.20">
    <property type="entry name" value="Ankyrin repeat-containing domain"/>
    <property type="match status" value="1"/>
</dbReference>
<protein>
    <submittedName>
        <fullName evidence="6">Uncharacterized protein</fullName>
    </submittedName>
</protein>
<feature type="signal peptide" evidence="5">
    <location>
        <begin position="1"/>
        <end position="21"/>
    </location>
</feature>
<evidence type="ECO:0000313" key="6">
    <source>
        <dbReference type="EMBL" id="CAD9710473.1"/>
    </source>
</evidence>
<feature type="repeat" description="ANK" evidence="3">
    <location>
        <begin position="332"/>
        <end position="364"/>
    </location>
</feature>
<evidence type="ECO:0000256" key="2">
    <source>
        <dbReference type="ARBA" id="ARBA00023043"/>
    </source>
</evidence>
<dbReference type="Pfam" id="PF00023">
    <property type="entry name" value="Ank"/>
    <property type="match status" value="1"/>
</dbReference>
<feature type="chain" id="PRO_5030588012" evidence="5">
    <location>
        <begin position="22"/>
        <end position="425"/>
    </location>
</feature>
<keyword evidence="1" id="KW-0677">Repeat</keyword>
<dbReference type="InterPro" id="IPR036770">
    <property type="entry name" value="Ankyrin_rpt-contain_sf"/>
</dbReference>
<dbReference type="PROSITE" id="PS50088">
    <property type="entry name" value="ANK_REPEAT"/>
    <property type="match status" value="1"/>
</dbReference>
<proteinExistence type="predicted"/>
<evidence type="ECO:0000256" key="3">
    <source>
        <dbReference type="PROSITE-ProRule" id="PRU00023"/>
    </source>
</evidence>
<dbReference type="PANTHER" id="PTHR24173">
    <property type="entry name" value="ANKYRIN REPEAT CONTAINING"/>
    <property type="match status" value="1"/>
</dbReference>
<dbReference type="InterPro" id="IPR002110">
    <property type="entry name" value="Ankyrin_rpt"/>
</dbReference>
<sequence>MAWRRAVLWAVWSVWAGVALPLPQTPQHVSTLQTCPWEARQALLLAFDPPWPTGETMDVTLPNDVKPGGDLTLTLRGEEEPYKFKVPDRGYGGRVVQCIMPQPPQDDYVAMARAGPRCLLTAPPVMRCKVADMWLEGKGGPVHNHIHSAELGEAIAVLDKFQRAQSLVDQADWELELVKDRKKKPESVSKDLVKAAQQAIAFWSMDRRGAPAKCYPKLEFWVNATKQLEERTKKQFKKLQDEASAVHERLKKKRDKVAGVEELTVNDRDVWGRTPLHWAAAGGQELMHVANFGNQGDPRKSPEIQSIEPQEWAWLIRELLARGAEPNMCDVDGRTPLDLAVTAGNALAVDALLGGGAGLNTTNRWGKDILGVTRQVNASQEILSLVVLPSLLPPEDSTTAEAAVIERISAGSLMGGVEGVSSSVA</sequence>
<evidence type="ECO:0000256" key="1">
    <source>
        <dbReference type="ARBA" id="ARBA00022737"/>
    </source>
</evidence>
<accession>A0A7S2SV66</accession>
<evidence type="ECO:0000256" key="5">
    <source>
        <dbReference type="SAM" id="SignalP"/>
    </source>
</evidence>
<dbReference type="AlphaFoldDB" id="A0A7S2SV66"/>
<dbReference type="PANTHER" id="PTHR24173:SF74">
    <property type="entry name" value="ANKYRIN REPEAT DOMAIN-CONTAINING PROTEIN 16"/>
    <property type="match status" value="1"/>
</dbReference>
<dbReference type="EMBL" id="HBHJ01032359">
    <property type="protein sequence ID" value="CAD9710473.1"/>
    <property type="molecule type" value="Transcribed_RNA"/>
</dbReference>
<organism evidence="6">
    <name type="scientific">Rhizochromulina marina</name>
    <dbReference type="NCBI Taxonomy" id="1034831"/>
    <lineage>
        <taxon>Eukaryota</taxon>
        <taxon>Sar</taxon>
        <taxon>Stramenopiles</taxon>
        <taxon>Ochrophyta</taxon>
        <taxon>Dictyochophyceae</taxon>
        <taxon>Rhizochromulinales</taxon>
        <taxon>Rhizochromulina</taxon>
    </lineage>
</organism>
<reference evidence="6" key="1">
    <citation type="submission" date="2021-01" db="EMBL/GenBank/DDBJ databases">
        <authorList>
            <person name="Corre E."/>
            <person name="Pelletier E."/>
            <person name="Niang G."/>
            <person name="Scheremetjew M."/>
            <person name="Finn R."/>
            <person name="Kale V."/>
            <person name="Holt S."/>
            <person name="Cochrane G."/>
            <person name="Meng A."/>
            <person name="Brown T."/>
            <person name="Cohen L."/>
        </authorList>
    </citation>
    <scope>NUCLEOTIDE SEQUENCE</scope>
    <source>
        <strain evidence="6">CCMP1243</strain>
    </source>
</reference>
<keyword evidence="5" id="KW-0732">Signal</keyword>
<gene>
    <name evidence="6" type="ORF">RMAR1173_LOCUS21466</name>
</gene>
<name>A0A7S2SV66_9STRA</name>
<evidence type="ECO:0000256" key="4">
    <source>
        <dbReference type="SAM" id="Coils"/>
    </source>
</evidence>
<dbReference type="PROSITE" id="PS50297">
    <property type="entry name" value="ANK_REP_REGION"/>
    <property type="match status" value="1"/>
</dbReference>